<organism evidence="1 2">
    <name type="scientific">Rickettsia conorii subsp. raoultii</name>
    <dbReference type="NCBI Taxonomy" id="369822"/>
    <lineage>
        <taxon>Bacteria</taxon>
        <taxon>Pseudomonadati</taxon>
        <taxon>Pseudomonadota</taxon>
        <taxon>Alphaproteobacteria</taxon>
        <taxon>Rickettsiales</taxon>
        <taxon>Rickettsiaceae</taxon>
        <taxon>Rickettsieae</taxon>
        <taxon>Rickettsia</taxon>
        <taxon>spotted fever group</taxon>
    </lineage>
</organism>
<dbReference type="EMBL" id="CP098324">
    <property type="protein sequence ID" value="URW77838.1"/>
    <property type="molecule type" value="Genomic_DNA"/>
</dbReference>
<gene>
    <name evidence="1" type="ORF">NBT09_00160</name>
</gene>
<evidence type="ECO:0000313" key="2">
    <source>
        <dbReference type="Proteomes" id="UP001056268"/>
    </source>
</evidence>
<accession>A0ABY4TZR1</accession>
<evidence type="ECO:0008006" key="3">
    <source>
        <dbReference type="Google" id="ProtNLM"/>
    </source>
</evidence>
<reference evidence="1" key="1">
    <citation type="submission" date="2022-05" db="EMBL/GenBank/DDBJ databases">
        <title>Tracking Rickettsia raoultii infection dynamics in vivo by bioorthogonal metabolic labeling.</title>
        <authorList>
            <person name="Zhu D.-Y."/>
            <person name="Jia N."/>
            <person name="Li C."/>
            <person name="Zhang M.-Z."/>
            <person name="Liu H.-B."/>
            <person name="Cao W.-C."/>
        </authorList>
    </citation>
    <scope>NUCLEOTIDE SEQUENCE</scope>
    <source>
        <strain evidence="1">BIME</strain>
    </source>
</reference>
<sequence length="54" mass="6049">MLTSFCWIDFCSSFVAVNLSFAVFEFDKIFACAKSRASIKLVELLFSNVVDNSS</sequence>
<evidence type="ECO:0000313" key="1">
    <source>
        <dbReference type="EMBL" id="URW77838.1"/>
    </source>
</evidence>
<proteinExistence type="predicted"/>
<protein>
    <recommendedName>
        <fullName evidence="3">Acyl-[acyl-carrier-protein]--UDP-N-acetylglucosamine O-acyltransferase</fullName>
    </recommendedName>
</protein>
<keyword evidence="2" id="KW-1185">Reference proteome</keyword>
<name>A0ABY4TZR1_RICCR</name>
<dbReference type="RefSeq" id="WP_250719810.1">
    <property type="nucleotide sequence ID" value="NZ_CP098324.1"/>
</dbReference>
<dbReference type="Proteomes" id="UP001056268">
    <property type="component" value="Chromosome"/>
</dbReference>